<feature type="compositionally biased region" description="Basic and acidic residues" evidence="1">
    <location>
        <begin position="125"/>
        <end position="136"/>
    </location>
</feature>
<name>A0A8T0HWT6_CERPU</name>
<evidence type="ECO:0000313" key="2">
    <source>
        <dbReference type="EMBL" id="KAG0575326.1"/>
    </source>
</evidence>
<dbReference type="EMBL" id="CM026426">
    <property type="protein sequence ID" value="KAG0575326.1"/>
    <property type="molecule type" value="Genomic_DNA"/>
</dbReference>
<keyword evidence="3" id="KW-1185">Reference proteome</keyword>
<evidence type="ECO:0000256" key="1">
    <source>
        <dbReference type="SAM" id="MobiDB-lite"/>
    </source>
</evidence>
<accession>A0A8T0HWT6</accession>
<comment type="caution">
    <text evidence="2">The sequence shown here is derived from an EMBL/GenBank/DDBJ whole genome shotgun (WGS) entry which is preliminary data.</text>
</comment>
<proteinExistence type="predicted"/>
<dbReference type="Proteomes" id="UP000822688">
    <property type="component" value="Chromosome V"/>
</dbReference>
<reference evidence="2" key="1">
    <citation type="submission" date="2020-06" db="EMBL/GenBank/DDBJ databases">
        <title>WGS assembly of Ceratodon purpureus strain R40.</title>
        <authorList>
            <person name="Carey S.B."/>
            <person name="Jenkins J."/>
            <person name="Shu S."/>
            <person name="Lovell J.T."/>
            <person name="Sreedasyam A."/>
            <person name="Maumus F."/>
            <person name="Tiley G.P."/>
            <person name="Fernandez-Pozo N."/>
            <person name="Barry K."/>
            <person name="Chen C."/>
            <person name="Wang M."/>
            <person name="Lipzen A."/>
            <person name="Daum C."/>
            <person name="Saski C.A."/>
            <person name="Payton A.C."/>
            <person name="Mcbreen J.C."/>
            <person name="Conrad R.E."/>
            <person name="Kollar L.M."/>
            <person name="Olsson S."/>
            <person name="Huttunen S."/>
            <person name="Landis J.B."/>
            <person name="Wickett N.J."/>
            <person name="Johnson M.G."/>
            <person name="Rensing S.A."/>
            <person name="Grimwood J."/>
            <person name="Schmutz J."/>
            <person name="Mcdaniel S.F."/>
        </authorList>
    </citation>
    <scope>NUCLEOTIDE SEQUENCE</scope>
    <source>
        <strain evidence="2">R40</strain>
    </source>
</reference>
<sequence length="454" mass="49600">MVPLPVTTTGKSASISEPVEYGEPALEPERIRNTETSNEGARRGMCNTDNPVNPIPRGHAEQEVAATDNLYRLGDTTKIILHRQQQVEKDVAYLKDSVSEILDQFKGFQSLPTILGQVQSLLSGRRQDQEGDKDNGVKISEQNSFDSSNLGGGGVMVSPSPAAHILRSNPLKTTEDSANCDDDLPDQSKNVDNVTHICVHMATETTTKIKGINDPVPSLDRDAGFNPNEKEVAHTIEISATARSAEELHMQANSEAATKTVSSSNIVALNSLHTQSQSVDIQKEGTVTPYSEEGTVVVEPNRKPTPQSSDPSIQTVRKKSKFEERAPPATLTPNGHQRGYPMGVNKDVWVIHPTRGGGPVALGKTGYSFKTTKAKLQASPWRSLKWEVGMQLVEIKKVYQTCVKVMHPTQQPQKNVKTLNDVTDVEFSDDALVMWGSDYLVEVSAAAKKKKKIK</sequence>
<dbReference type="AlphaFoldDB" id="A0A8T0HWT6"/>
<gene>
    <name evidence="2" type="ORF">KC19_VG337000</name>
</gene>
<protein>
    <submittedName>
        <fullName evidence="2">Uncharacterized protein</fullName>
    </submittedName>
</protein>
<evidence type="ECO:0000313" key="3">
    <source>
        <dbReference type="Proteomes" id="UP000822688"/>
    </source>
</evidence>
<organism evidence="2 3">
    <name type="scientific">Ceratodon purpureus</name>
    <name type="common">Fire moss</name>
    <name type="synonym">Dicranum purpureum</name>
    <dbReference type="NCBI Taxonomy" id="3225"/>
    <lineage>
        <taxon>Eukaryota</taxon>
        <taxon>Viridiplantae</taxon>
        <taxon>Streptophyta</taxon>
        <taxon>Embryophyta</taxon>
        <taxon>Bryophyta</taxon>
        <taxon>Bryophytina</taxon>
        <taxon>Bryopsida</taxon>
        <taxon>Dicranidae</taxon>
        <taxon>Pseudoditrichales</taxon>
        <taxon>Ditrichaceae</taxon>
        <taxon>Ceratodon</taxon>
    </lineage>
</organism>
<feature type="compositionally biased region" description="Polar residues" evidence="1">
    <location>
        <begin position="140"/>
        <end position="149"/>
    </location>
</feature>
<feature type="region of interest" description="Disordered" evidence="1">
    <location>
        <begin position="276"/>
        <end position="339"/>
    </location>
</feature>
<feature type="compositionally biased region" description="Polar residues" evidence="1">
    <location>
        <begin position="304"/>
        <end position="315"/>
    </location>
</feature>
<feature type="region of interest" description="Disordered" evidence="1">
    <location>
        <begin position="125"/>
        <end position="161"/>
    </location>
</feature>